<evidence type="ECO:0000313" key="2">
    <source>
        <dbReference type="EMBL" id="KAK7020884.1"/>
    </source>
</evidence>
<reference evidence="2 4" key="1">
    <citation type="journal article" date="2024" name="J Genomics">
        <title>Draft genome sequencing and assembly of Favolaschia claudopus CIRM-BRFM 2984 isolated from oak limbs.</title>
        <authorList>
            <person name="Navarro D."/>
            <person name="Drula E."/>
            <person name="Chaduli D."/>
            <person name="Cazenave R."/>
            <person name="Ahrendt S."/>
            <person name="Wang J."/>
            <person name="Lipzen A."/>
            <person name="Daum C."/>
            <person name="Barry K."/>
            <person name="Grigoriev I.V."/>
            <person name="Favel A."/>
            <person name="Rosso M.N."/>
            <person name="Martin F."/>
        </authorList>
    </citation>
    <scope>NUCLEOTIDE SEQUENCE [LARGE SCALE GENOMIC DNA]</scope>
    <source>
        <strain evidence="2 4">CIRM-BRFM 2984</strain>
    </source>
</reference>
<evidence type="ECO:0000313" key="4">
    <source>
        <dbReference type="Proteomes" id="UP001362999"/>
    </source>
</evidence>
<name>A0AAW0B4W8_9AGAR</name>
<evidence type="ECO:0000256" key="1">
    <source>
        <dbReference type="SAM" id="MobiDB-lite"/>
    </source>
</evidence>
<organism evidence="2 4">
    <name type="scientific">Favolaschia claudopus</name>
    <dbReference type="NCBI Taxonomy" id="2862362"/>
    <lineage>
        <taxon>Eukaryota</taxon>
        <taxon>Fungi</taxon>
        <taxon>Dikarya</taxon>
        <taxon>Basidiomycota</taxon>
        <taxon>Agaricomycotina</taxon>
        <taxon>Agaricomycetes</taxon>
        <taxon>Agaricomycetidae</taxon>
        <taxon>Agaricales</taxon>
        <taxon>Marasmiineae</taxon>
        <taxon>Mycenaceae</taxon>
        <taxon>Favolaschia</taxon>
    </lineage>
</organism>
<feature type="region of interest" description="Disordered" evidence="1">
    <location>
        <begin position="158"/>
        <end position="204"/>
    </location>
</feature>
<sequence>MSVENFWRNLKHGILHHLLHPRLDQLVYLIATEVLPSFEAKMQLFNPNYRQGRGKALTPFQKQFKKGRKKLESRPLGDREYQTNISRWTCSCGQQQYNALLLSFFREVVRRRTIPFYHHPLLKPKHGLVVDPIENLSISNGDAVEPATSADAAAALRGVKRKRTTASTSTVTEGSSSGGTGSMNNPIQLSSSPVRPHQEKAKST</sequence>
<dbReference type="EMBL" id="JAWWNJ010000040">
    <property type="protein sequence ID" value="KAK7020888.1"/>
    <property type="molecule type" value="Genomic_DNA"/>
</dbReference>
<proteinExistence type="predicted"/>
<accession>A0AAW0B4W8</accession>
<evidence type="ECO:0000313" key="3">
    <source>
        <dbReference type="EMBL" id="KAK7020888.1"/>
    </source>
</evidence>
<dbReference type="Proteomes" id="UP001362999">
    <property type="component" value="Unassembled WGS sequence"/>
</dbReference>
<evidence type="ECO:0008006" key="5">
    <source>
        <dbReference type="Google" id="ProtNLM"/>
    </source>
</evidence>
<dbReference type="AlphaFoldDB" id="A0AAW0B4W8"/>
<dbReference type="EMBL" id="JAWWNJ010000040">
    <property type="protein sequence ID" value="KAK7020884.1"/>
    <property type="molecule type" value="Genomic_DNA"/>
</dbReference>
<protein>
    <recommendedName>
        <fullName evidence="5">Transposase</fullName>
    </recommendedName>
</protein>
<gene>
    <name evidence="2" type="ORF">R3P38DRAFT_2781514</name>
    <name evidence="3" type="ORF">R3P38DRAFT_3197365</name>
</gene>
<feature type="compositionally biased region" description="Low complexity" evidence="1">
    <location>
        <begin position="165"/>
        <end position="175"/>
    </location>
</feature>
<comment type="caution">
    <text evidence="2">The sequence shown here is derived from an EMBL/GenBank/DDBJ whole genome shotgun (WGS) entry which is preliminary data.</text>
</comment>
<feature type="compositionally biased region" description="Polar residues" evidence="1">
    <location>
        <begin position="183"/>
        <end position="193"/>
    </location>
</feature>
<keyword evidence="4" id="KW-1185">Reference proteome</keyword>